<dbReference type="EMBL" id="BSYO01000007">
    <property type="protein sequence ID" value="GMH06948.1"/>
    <property type="molecule type" value="Genomic_DNA"/>
</dbReference>
<keyword evidence="2" id="KW-0812">Transmembrane</keyword>
<comment type="caution">
    <text evidence="3">The sequence shown here is derived from an EMBL/GenBank/DDBJ whole genome shotgun (WGS) entry which is preliminary data.</text>
</comment>
<dbReference type="PANTHER" id="PTHR36801">
    <property type="entry name" value="OS06G0150200 PROTEIN"/>
    <property type="match status" value="1"/>
</dbReference>
<dbReference type="AlphaFoldDB" id="A0AAD3S9A9"/>
<accession>A0AAD3S9A9</accession>
<protein>
    <submittedName>
        <fullName evidence="3">Uncharacterized protein</fullName>
    </submittedName>
</protein>
<dbReference type="PANTHER" id="PTHR36801:SF3">
    <property type="entry name" value="OS06G0150300 PROTEIN"/>
    <property type="match status" value="1"/>
</dbReference>
<sequence length="244" mass="26487">MGRSIPMEEIKLNYSLLASNLTLSFHVAWIAALIALIGGLCGTCFRKNHSPKTEKACDAAASVASNPLPQATITTTSTTITPDTTQGEDVQKPLPPPPVAVVSELGGELAADRKRSPPQIDRSSTLHNYMSKSASRRKLSDSISMRMPGARSMRQTRDDLQKKLKHEDSLLTKRILIGEKCRLPTQGDDGDAHQNATANPQTELAEAVPMSRSNSSVEYYALSSQEEKSKEKGREGSVDDRGIL</sequence>
<evidence type="ECO:0000313" key="4">
    <source>
        <dbReference type="Proteomes" id="UP001279734"/>
    </source>
</evidence>
<feature type="compositionally biased region" description="Basic and acidic residues" evidence="1">
    <location>
        <begin position="225"/>
        <end position="244"/>
    </location>
</feature>
<evidence type="ECO:0000256" key="1">
    <source>
        <dbReference type="SAM" id="MobiDB-lite"/>
    </source>
</evidence>
<keyword evidence="4" id="KW-1185">Reference proteome</keyword>
<organism evidence="3 4">
    <name type="scientific">Nepenthes gracilis</name>
    <name type="common">Slender pitcher plant</name>
    <dbReference type="NCBI Taxonomy" id="150966"/>
    <lineage>
        <taxon>Eukaryota</taxon>
        <taxon>Viridiplantae</taxon>
        <taxon>Streptophyta</taxon>
        <taxon>Embryophyta</taxon>
        <taxon>Tracheophyta</taxon>
        <taxon>Spermatophyta</taxon>
        <taxon>Magnoliopsida</taxon>
        <taxon>eudicotyledons</taxon>
        <taxon>Gunneridae</taxon>
        <taxon>Pentapetalae</taxon>
        <taxon>Caryophyllales</taxon>
        <taxon>Nepenthaceae</taxon>
        <taxon>Nepenthes</taxon>
    </lineage>
</organism>
<proteinExistence type="predicted"/>
<evidence type="ECO:0000313" key="3">
    <source>
        <dbReference type="EMBL" id="GMH06948.1"/>
    </source>
</evidence>
<feature type="transmembrane region" description="Helical" evidence="2">
    <location>
        <begin position="23"/>
        <end position="45"/>
    </location>
</feature>
<keyword evidence="2" id="KW-0472">Membrane</keyword>
<name>A0AAD3S9A9_NEPGR</name>
<keyword evidence="2" id="KW-1133">Transmembrane helix</keyword>
<feature type="region of interest" description="Disordered" evidence="1">
    <location>
        <begin position="182"/>
        <end position="244"/>
    </location>
</feature>
<gene>
    <name evidence="3" type="ORF">Nepgr_008788</name>
</gene>
<reference evidence="3" key="1">
    <citation type="submission" date="2023-05" db="EMBL/GenBank/DDBJ databases">
        <title>Nepenthes gracilis genome sequencing.</title>
        <authorList>
            <person name="Fukushima K."/>
        </authorList>
    </citation>
    <scope>NUCLEOTIDE SEQUENCE</scope>
    <source>
        <strain evidence="3">SING2019-196</strain>
    </source>
</reference>
<evidence type="ECO:0000256" key="2">
    <source>
        <dbReference type="SAM" id="Phobius"/>
    </source>
</evidence>
<dbReference type="Proteomes" id="UP001279734">
    <property type="component" value="Unassembled WGS sequence"/>
</dbReference>